<evidence type="ECO:0000313" key="3">
    <source>
        <dbReference type="EMBL" id="CAD7245268.1"/>
    </source>
</evidence>
<evidence type="ECO:0000256" key="1">
    <source>
        <dbReference type="SAM" id="MobiDB-lite"/>
    </source>
</evidence>
<protein>
    <recommendedName>
        <fullName evidence="5">G-protein coupled receptors family 2 profile 2 domain-containing protein</fullName>
    </recommendedName>
</protein>
<keyword evidence="4" id="KW-1185">Reference proteome</keyword>
<keyword evidence="2" id="KW-1133">Transmembrane helix</keyword>
<reference evidence="3" key="1">
    <citation type="submission" date="2020-11" db="EMBL/GenBank/DDBJ databases">
        <authorList>
            <person name="Tran Van P."/>
        </authorList>
    </citation>
    <scope>NUCLEOTIDE SEQUENCE</scope>
</reference>
<feature type="region of interest" description="Disordered" evidence="1">
    <location>
        <begin position="174"/>
        <end position="208"/>
    </location>
</feature>
<sequence length="208" mass="22255">AVVTPTREQERRKLVYCCLGAFGIPACFLALACVSSASRSGRVAEAFRDVSDVCVVLDDPRFVWWSFGLVTLLVVADVVFVALAYRFMIENAGDVFHLAQSRRRTNEYLLNLKLSGAMGGLWLAGIVCHCIGVLEGDVVLILASIPGFFAFYVFLRGDAEEDKEVTGWLARCRRGEAGSPDSGDAGCRGGSAPMPPIRGDSLVASGGG</sequence>
<dbReference type="EMBL" id="CAJPEV010000819">
    <property type="protein sequence ID" value="CAG0888822.1"/>
    <property type="molecule type" value="Genomic_DNA"/>
</dbReference>
<accession>A0A7R8XFG6</accession>
<keyword evidence="2" id="KW-0812">Transmembrane</keyword>
<gene>
    <name evidence="3" type="ORF">DSTB1V02_LOCUS5142</name>
</gene>
<organism evidence="3">
    <name type="scientific">Darwinula stevensoni</name>
    <dbReference type="NCBI Taxonomy" id="69355"/>
    <lineage>
        <taxon>Eukaryota</taxon>
        <taxon>Metazoa</taxon>
        <taxon>Ecdysozoa</taxon>
        <taxon>Arthropoda</taxon>
        <taxon>Crustacea</taxon>
        <taxon>Oligostraca</taxon>
        <taxon>Ostracoda</taxon>
        <taxon>Podocopa</taxon>
        <taxon>Podocopida</taxon>
        <taxon>Darwinulocopina</taxon>
        <taxon>Darwinuloidea</taxon>
        <taxon>Darwinulidae</taxon>
        <taxon>Darwinula</taxon>
    </lineage>
</organism>
<dbReference type="AlphaFoldDB" id="A0A7R8XFG6"/>
<name>A0A7R8XFG6_9CRUS</name>
<dbReference type="EMBL" id="LR900336">
    <property type="protein sequence ID" value="CAD7245268.1"/>
    <property type="molecule type" value="Genomic_DNA"/>
</dbReference>
<feature type="non-terminal residue" evidence="3">
    <location>
        <position position="208"/>
    </location>
</feature>
<feature type="transmembrane region" description="Helical" evidence="2">
    <location>
        <begin position="14"/>
        <end position="37"/>
    </location>
</feature>
<dbReference type="Gene3D" id="1.20.1070.10">
    <property type="entry name" value="Rhodopsin 7-helix transmembrane proteins"/>
    <property type="match status" value="1"/>
</dbReference>
<feature type="transmembrane region" description="Helical" evidence="2">
    <location>
        <begin position="108"/>
        <end position="132"/>
    </location>
</feature>
<proteinExistence type="predicted"/>
<feature type="transmembrane region" description="Helical" evidence="2">
    <location>
        <begin position="138"/>
        <end position="155"/>
    </location>
</feature>
<evidence type="ECO:0008006" key="5">
    <source>
        <dbReference type="Google" id="ProtNLM"/>
    </source>
</evidence>
<feature type="transmembrane region" description="Helical" evidence="2">
    <location>
        <begin position="62"/>
        <end position="87"/>
    </location>
</feature>
<keyword evidence="2" id="KW-0472">Membrane</keyword>
<dbReference type="OrthoDB" id="6134459at2759"/>
<dbReference type="Proteomes" id="UP000677054">
    <property type="component" value="Unassembled WGS sequence"/>
</dbReference>
<evidence type="ECO:0000313" key="4">
    <source>
        <dbReference type="Proteomes" id="UP000677054"/>
    </source>
</evidence>
<evidence type="ECO:0000256" key="2">
    <source>
        <dbReference type="SAM" id="Phobius"/>
    </source>
</evidence>